<organism evidence="3 4">
    <name type="scientific">Aurantiacibacter gilvus</name>
    <dbReference type="NCBI Taxonomy" id="3139141"/>
    <lineage>
        <taxon>Bacteria</taxon>
        <taxon>Pseudomonadati</taxon>
        <taxon>Pseudomonadota</taxon>
        <taxon>Alphaproteobacteria</taxon>
        <taxon>Sphingomonadales</taxon>
        <taxon>Erythrobacteraceae</taxon>
        <taxon>Aurantiacibacter</taxon>
    </lineage>
</organism>
<dbReference type="InterPro" id="IPR020915">
    <property type="entry name" value="UPF0311"/>
</dbReference>
<dbReference type="RefSeq" id="WP_341673041.1">
    <property type="nucleotide sequence ID" value="NZ_JBBYHV010000001.1"/>
</dbReference>
<evidence type="ECO:0000256" key="2">
    <source>
        <dbReference type="SAM" id="SignalP"/>
    </source>
</evidence>
<evidence type="ECO:0000313" key="4">
    <source>
        <dbReference type="Proteomes" id="UP001497045"/>
    </source>
</evidence>
<dbReference type="PANTHER" id="PTHR37315">
    <property type="entry name" value="UPF0311 PROTEIN BLR7842"/>
    <property type="match status" value="1"/>
</dbReference>
<name>A0ABU9IFL9_9SPHN</name>
<dbReference type="EMBL" id="JBBYHV010000001">
    <property type="protein sequence ID" value="MEL1250522.1"/>
    <property type="molecule type" value="Genomic_DNA"/>
</dbReference>
<protein>
    <recommendedName>
        <fullName evidence="1">UPF0311 protein AAEO60_07555</fullName>
    </recommendedName>
</protein>
<keyword evidence="4" id="KW-1185">Reference proteome</keyword>
<comment type="caution">
    <text evidence="3">The sequence shown here is derived from an EMBL/GenBank/DDBJ whole genome shotgun (WGS) entry which is preliminary data.</text>
</comment>
<evidence type="ECO:0000313" key="3">
    <source>
        <dbReference type="EMBL" id="MEL1250522.1"/>
    </source>
</evidence>
<keyword evidence="2" id="KW-0732">Signal</keyword>
<accession>A0ABU9IFL9</accession>
<evidence type="ECO:0000256" key="1">
    <source>
        <dbReference type="HAMAP-Rule" id="MF_00775"/>
    </source>
</evidence>
<dbReference type="Gene3D" id="2.40.160.20">
    <property type="match status" value="1"/>
</dbReference>
<sequence>MRKSMILAASLLFAVPAMAQEEGPPAAPPEPGLELLYRSVVTLGEAIQVGETPRGMRRIIPITGGTFEGPEMRGEILPMGWDWQLDRSDNCTDIVADYFLRTDDGVVINVVNTGTLCMPAAGEGPPQPVRTSPAFEAPLGEYDWLTRGGYIGTLGFDPSVAEPHVVITIYRAN</sequence>
<feature type="signal peptide" evidence="2">
    <location>
        <begin position="1"/>
        <end position="19"/>
    </location>
</feature>
<dbReference type="HAMAP" id="MF_00775">
    <property type="entry name" value="UPF0311"/>
    <property type="match status" value="1"/>
</dbReference>
<gene>
    <name evidence="3" type="ORF">AAEO60_07555</name>
</gene>
<comment type="similarity">
    <text evidence="1">Belongs to the UPF0311 family.</text>
</comment>
<dbReference type="PANTHER" id="PTHR37315:SF1">
    <property type="entry name" value="UPF0311 PROTEIN BLR7842"/>
    <property type="match status" value="1"/>
</dbReference>
<dbReference type="Pfam" id="PF11578">
    <property type="entry name" value="DUF3237"/>
    <property type="match status" value="1"/>
</dbReference>
<proteinExistence type="inferred from homology"/>
<feature type="chain" id="PRO_5047299976" description="UPF0311 protein AAEO60_07555" evidence="2">
    <location>
        <begin position="20"/>
        <end position="173"/>
    </location>
</feature>
<reference evidence="3 4" key="1">
    <citation type="submission" date="2024-04" db="EMBL/GenBank/DDBJ databases">
        <title>Aurantiacibacter sp. DGU6 16S ribosomal RNA gene Genome sequencing and assembly.</title>
        <authorList>
            <person name="Park S."/>
        </authorList>
    </citation>
    <scope>NUCLEOTIDE SEQUENCE [LARGE SCALE GENOMIC DNA]</scope>
    <source>
        <strain evidence="3 4">DGU6</strain>
    </source>
</reference>
<dbReference type="Proteomes" id="UP001497045">
    <property type="component" value="Unassembled WGS sequence"/>
</dbReference>